<evidence type="ECO:0000256" key="1">
    <source>
        <dbReference type="ARBA" id="ARBA00001946"/>
    </source>
</evidence>
<dbReference type="PRINTS" id="PR00509">
    <property type="entry name" value="PGMPMM"/>
</dbReference>
<dbReference type="PANTHER" id="PTHR42946:SF1">
    <property type="entry name" value="PHOSPHOGLUCOMUTASE (ALPHA-D-GLUCOSE-1,6-BISPHOSPHATE-DEPENDENT)"/>
    <property type="match status" value="1"/>
</dbReference>
<protein>
    <recommendedName>
        <fullName evidence="9">Alpha-D-phosphohexomutase alpha/beta/alpha domain-containing protein</fullName>
    </recommendedName>
</protein>
<dbReference type="Pfam" id="PF02878">
    <property type="entry name" value="PGM_PMM_I"/>
    <property type="match status" value="1"/>
</dbReference>
<dbReference type="PANTHER" id="PTHR42946">
    <property type="entry name" value="PHOSPHOHEXOSE MUTASE"/>
    <property type="match status" value="1"/>
</dbReference>
<feature type="domain" description="Alpha-D-phosphohexomutase alpha/beta/alpha" evidence="6">
    <location>
        <begin position="294"/>
        <end position="374"/>
    </location>
</feature>
<evidence type="ECO:0000256" key="2">
    <source>
        <dbReference type="ARBA" id="ARBA00010231"/>
    </source>
</evidence>
<keyword evidence="4" id="KW-1133">Transmembrane helix</keyword>
<accession>A0A7S2XL60</accession>
<evidence type="ECO:0008006" key="9">
    <source>
        <dbReference type="Google" id="ProtNLM"/>
    </source>
</evidence>
<dbReference type="GO" id="GO:0005975">
    <property type="term" value="P:carbohydrate metabolic process"/>
    <property type="evidence" value="ECO:0007669"/>
    <property type="project" value="InterPro"/>
</dbReference>
<dbReference type="InterPro" id="IPR005846">
    <property type="entry name" value="A-D-PHexomutase_a/b/a-III"/>
</dbReference>
<evidence type="ECO:0000259" key="7">
    <source>
        <dbReference type="Pfam" id="PF02880"/>
    </source>
</evidence>
<gene>
    <name evidence="8" type="ORF">ASEP1449_LOCUS5617</name>
</gene>
<sequence>MVTVGRTIRYGYCLAVTLSFCIAGVAGFSTPQLFALRPIASKLDLFSKQQEVVGDVSRSDCDDSNTPPSLSVLLTSLNALKSGSDIRGTYVEHATVGSLQQIVEAICEAPQGAAALTPFAAHCLGYAFGTMVDGNRICVGQDPRSHGARLADAFCRGAEQVPGIRVTYTGLATTPAMLEFCRADMCDGAVMVTASHLPKDRNGLKYFTQKGGGFTKQDVQILVQRASEYAQRLFESSQNIMPPTSGNGSVMCSAWVDYMPHYAQTLKDALVREVTSNSDMDPETKDHALQRPLEGLKIVLNSGNGAGYFFNQVLDDMGADVSRSLGVVPDSDFPNGVPNPENSDMVAATMKACEEYNADIGIMLDTDADRCGFVVPRTIATDGSVSDFEALNRNRLIALLSVIFSSSSPDCTVVTDSVTSEGLAKFLTENLKLNHVRYLKGYANVIGKAKELTSSGSTNAELAIETSGHCAMKENSYLDDGTYTAVKVIGLLARERQRSTTASLLDLISDLEEMPVENELRMTITDGSLETTGTVFDQFANLLQEATLSEDQWDLDLENLEGVRVRTKSMNGGFFMLRKSLHDPLISLQIEGTGAQAIRDAVISPILSLLQDKPDISNSLELGVLNKY</sequence>
<dbReference type="Pfam" id="PF02879">
    <property type="entry name" value="PGM_PMM_II"/>
    <property type="match status" value="1"/>
</dbReference>
<dbReference type="InterPro" id="IPR005841">
    <property type="entry name" value="Alpha-D-phosphohexomutase_SF"/>
</dbReference>
<dbReference type="InterPro" id="IPR005844">
    <property type="entry name" value="A-D-PHexomutase_a/b/a-I"/>
</dbReference>
<dbReference type="Gene3D" id="3.40.120.10">
    <property type="entry name" value="Alpha-D-Glucose-1,6-Bisphosphate, subunit A, domain 3"/>
    <property type="match status" value="3"/>
</dbReference>
<evidence type="ECO:0000256" key="3">
    <source>
        <dbReference type="ARBA" id="ARBA00022553"/>
    </source>
</evidence>
<evidence type="ECO:0000313" key="8">
    <source>
        <dbReference type="EMBL" id="CAD9813792.1"/>
    </source>
</evidence>
<dbReference type="InterPro" id="IPR016055">
    <property type="entry name" value="A-D-PHexomutase_a/b/a-I/II/III"/>
</dbReference>
<dbReference type="SUPFAM" id="SSF53738">
    <property type="entry name" value="Phosphoglucomutase, first 3 domains"/>
    <property type="match status" value="3"/>
</dbReference>
<feature type="domain" description="Alpha-D-phosphohexomutase alpha/beta/alpha" evidence="7">
    <location>
        <begin position="394"/>
        <end position="497"/>
    </location>
</feature>
<keyword evidence="4" id="KW-0472">Membrane</keyword>
<dbReference type="EMBL" id="HBHQ01008413">
    <property type="protein sequence ID" value="CAD9813792.1"/>
    <property type="molecule type" value="Transcribed_RNA"/>
</dbReference>
<keyword evidence="3" id="KW-0597">Phosphoprotein</keyword>
<dbReference type="InterPro" id="IPR050060">
    <property type="entry name" value="Phosphoglucosamine_mutase"/>
</dbReference>
<comment type="cofactor">
    <cofactor evidence="1">
        <name>Mg(2+)</name>
        <dbReference type="ChEBI" id="CHEBI:18420"/>
    </cofactor>
</comment>
<keyword evidence="4" id="KW-0812">Transmembrane</keyword>
<feature type="domain" description="Alpha-D-phosphohexomutase alpha/beta/alpha" evidence="5">
    <location>
        <begin position="114"/>
        <end position="229"/>
    </location>
</feature>
<reference evidence="8" key="1">
    <citation type="submission" date="2021-01" db="EMBL/GenBank/DDBJ databases">
        <authorList>
            <person name="Corre E."/>
            <person name="Pelletier E."/>
            <person name="Niang G."/>
            <person name="Scheremetjew M."/>
            <person name="Finn R."/>
            <person name="Kale V."/>
            <person name="Holt S."/>
            <person name="Cochrane G."/>
            <person name="Meng A."/>
            <person name="Brown T."/>
            <person name="Cohen L."/>
        </authorList>
    </citation>
    <scope>NUCLEOTIDE SEQUENCE</scope>
    <source>
        <strain evidence="8">CCMP2084</strain>
    </source>
</reference>
<dbReference type="AlphaFoldDB" id="A0A7S2XL60"/>
<comment type="similarity">
    <text evidence="2">Belongs to the phosphohexose mutase family.</text>
</comment>
<proteinExistence type="inferred from homology"/>
<dbReference type="Pfam" id="PF02880">
    <property type="entry name" value="PGM_PMM_III"/>
    <property type="match status" value="1"/>
</dbReference>
<evidence type="ECO:0000259" key="6">
    <source>
        <dbReference type="Pfam" id="PF02879"/>
    </source>
</evidence>
<evidence type="ECO:0000256" key="4">
    <source>
        <dbReference type="SAM" id="Phobius"/>
    </source>
</evidence>
<dbReference type="InterPro" id="IPR005845">
    <property type="entry name" value="A-D-PHexomutase_a/b/a-II"/>
</dbReference>
<organism evidence="8">
    <name type="scientific">Attheya septentrionalis</name>
    <dbReference type="NCBI Taxonomy" id="420275"/>
    <lineage>
        <taxon>Eukaryota</taxon>
        <taxon>Sar</taxon>
        <taxon>Stramenopiles</taxon>
        <taxon>Ochrophyta</taxon>
        <taxon>Bacillariophyta</taxon>
        <taxon>Coscinodiscophyceae</taxon>
        <taxon>Chaetocerotophycidae</taxon>
        <taxon>Chaetocerotales</taxon>
        <taxon>Attheyaceae</taxon>
        <taxon>Attheya</taxon>
    </lineage>
</organism>
<dbReference type="GO" id="GO:0004615">
    <property type="term" value="F:phosphomannomutase activity"/>
    <property type="evidence" value="ECO:0007669"/>
    <property type="project" value="TreeGrafter"/>
</dbReference>
<evidence type="ECO:0000259" key="5">
    <source>
        <dbReference type="Pfam" id="PF02878"/>
    </source>
</evidence>
<name>A0A7S2XL60_9STRA</name>
<feature type="transmembrane region" description="Helical" evidence="4">
    <location>
        <begin position="12"/>
        <end position="34"/>
    </location>
</feature>